<feature type="region of interest" description="Disordered" evidence="2">
    <location>
        <begin position="19"/>
        <end position="48"/>
    </location>
</feature>
<dbReference type="PROSITE" id="PS50076">
    <property type="entry name" value="DNAJ_2"/>
    <property type="match status" value="1"/>
</dbReference>
<dbReference type="PANTHER" id="PTHR43948:SF21">
    <property type="entry name" value="DNAJ DOMAIN-CONTAINING PROTEIN"/>
    <property type="match status" value="1"/>
</dbReference>
<feature type="region of interest" description="Disordered" evidence="2">
    <location>
        <begin position="158"/>
        <end position="178"/>
    </location>
</feature>
<dbReference type="SUPFAM" id="SSF46565">
    <property type="entry name" value="Chaperone J-domain"/>
    <property type="match status" value="1"/>
</dbReference>
<dbReference type="PRINTS" id="PR00625">
    <property type="entry name" value="JDOMAIN"/>
</dbReference>
<dbReference type="Proteomes" id="UP000799118">
    <property type="component" value="Unassembled WGS sequence"/>
</dbReference>
<keyword evidence="5" id="KW-1185">Reference proteome</keyword>
<dbReference type="CDD" id="cd06257">
    <property type="entry name" value="DnaJ"/>
    <property type="match status" value="1"/>
</dbReference>
<reference evidence="4" key="1">
    <citation type="journal article" date="2019" name="Environ. Microbiol.">
        <title>Fungal ecological strategies reflected in gene transcription - a case study of two litter decomposers.</title>
        <authorList>
            <person name="Barbi F."/>
            <person name="Kohler A."/>
            <person name="Barry K."/>
            <person name="Baskaran P."/>
            <person name="Daum C."/>
            <person name="Fauchery L."/>
            <person name="Ihrmark K."/>
            <person name="Kuo A."/>
            <person name="LaButti K."/>
            <person name="Lipzen A."/>
            <person name="Morin E."/>
            <person name="Grigoriev I.V."/>
            <person name="Henrissat B."/>
            <person name="Lindahl B."/>
            <person name="Martin F."/>
        </authorList>
    </citation>
    <scope>NUCLEOTIDE SEQUENCE</scope>
    <source>
        <strain evidence="4">JB14</strain>
    </source>
</reference>
<feature type="compositionally biased region" description="Basic and acidic residues" evidence="2">
    <location>
        <begin position="158"/>
        <end position="167"/>
    </location>
</feature>
<dbReference type="GO" id="GO:0044183">
    <property type="term" value="F:protein folding chaperone"/>
    <property type="evidence" value="ECO:0007669"/>
    <property type="project" value="TreeGrafter"/>
</dbReference>
<feature type="domain" description="J" evidence="3">
    <location>
        <begin position="3"/>
        <end position="74"/>
    </location>
</feature>
<organism evidence="4 5">
    <name type="scientific">Gymnopus androsaceus JB14</name>
    <dbReference type="NCBI Taxonomy" id="1447944"/>
    <lineage>
        <taxon>Eukaryota</taxon>
        <taxon>Fungi</taxon>
        <taxon>Dikarya</taxon>
        <taxon>Basidiomycota</taxon>
        <taxon>Agaricomycotina</taxon>
        <taxon>Agaricomycetes</taxon>
        <taxon>Agaricomycetidae</taxon>
        <taxon>Agaricales</taxon>
        <taxon>Marasmiineae</taxon>
        <taxon>Omphalotaceae</taxon>
        <taxon>Gymnopus</taxon>
    </lineage>
</organism>
<dbReference type="PANTHER" id="PTHR43948">
    <property type="entry name" value="DNAJ HOMOLOG SUBFAMILY B"/>
    <property type="match status" value="1"/>
</dbReference>
<dbReference type="InterPro" id="IPR036869">
    <property type="entry name" value="J_dom_sf"/>
</dbReference>
<feature type="compositionally biased region" description="Polar residues" evidence="2">
    <location>
        <begin position="168"/>
        <end position="178"/>
    </location>
</feature>
<dbReference type="GO" id="GO:0005634">
    <property type="term" value="C:nucleus"/>
    <property type="evidence" value="ECO:0007669"/>
    <property type="project" value="TreeGrafter"/>
</dbReference>
<dbReference type="EMBL" id="ML769481">
    <property type="protein sequence ID" value="KAE9398568.1"/>
    <property type="molecule type" value="Genomic_DNA"/>
</dbReference>
<evidence type="ECO:0000256" key="1">
    <source>
        <dbReference type="SAM" id="Coils"/>
    </source>
</evidence>
<dbReference type="GO" id="GO:0051087">
    <property type="term" value="F:protein-folding chaperone binding"/>
    <property type="evidence" value="ECO:0007669"/>
    <property type="project" value="TreeGrafter"/>
</dbReference>
<dbReference type="AlphaFoldDB" id="A0A6A4HMD7"/>
<dbReference type="GO" id="GO:0005737">
    <property type="term" value="C:cytoplasm"/>
    <property type="evidence" value="ECO:0007669"/>
    <property type="project" value="TreeGrafter"/>
</dbReference>
<dbReference type="OrthoDB" id="442087at2759"/>
<evidence type="ECO:0000313" key="5">
    <source>
        <dbReference type="Proteomes" id="UP000799118"/>
    </source>
</evidence>
<dbReference type="GO" id="GO:0051082">
    <property type="term" value="F:unfolded protein binding"/>
    <property type="evidence" value="ECO:0007669"/>
    <property type="project" value="TreeGrafter"/>
</dbReference>
<protein>
    <submittedName>
        <fullName evidence="4">DnaJ-domain-containing protein</fullName>
    </submittedName>
</protein>
<sequence>MPTLYQILGVRPSASAEEVRRAYKQRALETHPDKQDPGASGEEKERAERSFQQVYDAFMILGDTEKRRAYDIRMGFPTSLSYQNASEEVKRRIEDRAEWQRQQKELHKAKMAEIREQNRIAMEQARERKLKAAEQAKMVQNMVDEMFNLTPEWERRRLDVQQRRDSRLNGNPRWSTVQ</sequence>
<dbReference type="InterPro" id="IPR001623">
    <property type="entry name" value="DnaJ_domain"/>
</dbReference>
<dbReference type="Gene3D" id="1.10.287.110">
    <property type="entry name" value="DnaJ domain"/>
    <property type="match status" value="1"/>
</dbReference>
<evidence type="ECO:0000256" key="2">
    <source>
        <dbReference type="SAM" id="MobiDB-lite"/>
    </source>
</evidence>
<evidence type="ECO:0000259" key="3">
    <source>
        <dbReference type="PROSITE" id="PS50076"/>
    </source>
</evidence>
<proteinExistence type="predicted"/>
<evidence type="ECO:0000313" key="4">
    <source>
        <dbReference type="EMBL" id="KAE9398568.1"/>
    </source>
</evidence>
<accession>A0A6A4HMD7</accession>
<keyword evidence="1" id="KW-0175">Coiled coil</keyword>
<name>A0A6A4HMD7_9AGAR</name>
<gene>
    <name evidence="4" type="ORF">BT96DRAFT_920770</name>
</gene>
<dbReference type="Pfam" id="PF00226">
    <property type="entry name" value="DnaJ"/>
    <property type="match status" value="1"/>
</dbReference>
<dbReference type="SMART" id="SM00271">
    <property type="entry name" value="DnaJ"/>
    <property type="match status" value="1"/>
</dbReference>
<feature type="coiled-coil region" evidence="1">
    <location>
        <begin position="82"/>
        <end position="142"/>
    </location>
</feature>